<evidence type="ECO:0000256" key="1">
    <source>
        <dbReference type="SAM" id="Phobius"/>
    </source>
</evidence>
<dbReference type="InParanoid" id="A5E6F5"/>
<name>A5E6F5_LODEL</name>
<reference evidence="2 3" key="1">
    <citation type="journal article" date="2009" name="Nature">
        <title>Evolution of pathogenicity and sexual reproduction in eight Candida genomes.</title>
        <authorList>
            <person name="Butler G."/>
            <person name="Rasmussen M.D."/>
            <person name="Lin M.F."/>
            <person name="Santos M.A."/>
            <person name="Sakthikumar S."/>
            <person name="Munro C.A."/>
            <person name="Rheinbay E."/>
            <person name="Grabherr M."/>
            <person name="Forche A."/>
            <person name="Reedy J.L."/>
            <person name="Agrafioti I."/>
            <person name="Arnaud M.B."/>
            <person name="Bates S."/>
            <person name="Brown A.J."/>
            <person name="Brunke S."/>
            <person name="Costanzo M.C."/>
            <person name="Fitzpatrick D.A."/>
            <person name="de Groot P.W."/>
            <person name="Harris D."/>
            <person name="Hoyer L.L."/>
            <person name="Hube B."/>
            <person name="Klis F.M."/>
            <person name="Kodira C."/>
            <person name="Lennard N."/>
            <person name="Logue M.E."/>
            <person name="Martin R."/>
            <person name="Neiman A.M."/>
            <person name="Nikolaou E."/>
            <person name="Quail M.A."/>
            <person name="Quinn J."/>
            <person name="Santos M.C."/>
            <person name="Schmitzberger F.F."/>
            <person name="Sherlock G."/>
            <person name="Shah P."/>
            <person name="Silverstein K.A."/>
            <person name="Skrzypek M.S."/>
            <person name="Soll D."/>
            <person name="Staggs R."/>
            <person name="Stansfield I."/>
            <person name="Stumpf M.P."/>
            <person name="Sudbery P.E."/>
            <person name="Srikantha T."/>
            <person name="Zeng Q."/>
            <person name="Berman J."/>
            <person name="Berriman M."/>
            <person name="Heitman J."/>
            <person name="Gow N.A."/>
            <person name="Lorenz M.C."/>
            <person name="Birren B.W."/>
            <person name="Kellis M."/>
            <person name="Cuomo C.A."/>
        </authorList>
    </citation>
    <scope>NUCLEOTIDE SEQUENCE [LARGE SCALE GENOMIC DNA]</scope>
    <source>
        <strain evidence="3">ATCC 11503 / BCRC 21390 / CBS 2605 / JCM 1781 / NBRC 1676 / NRRL YB-4239</strain>
    </source>
</reference>
<dbReference type="AlphaFoldDB" id="A5E6F5"/>
<dbReference type="EMBL" id="CH981531">
    <property type="protein sequence ID" value="EDK47013.1"/>
    <property type="molecule type" value="Genomic_DNA"/>
</dbReference>
<feature type="transmembrane region" description="Helical" evidence="1">
    <location>
        <begin position="87"/>
        <end position="107"/>
    </location>
</feature>
<accession>A5E6F5</accession>
<sequence>MHYFSVHFLSFIKLIFFLSRTEKKINSSFLLLRCSLHPHTHTHTKREQKVREQRVNLCVLSTFSLLFLSLCHSLTKTKRNVAWNSEFFIFLFFFFKFIFLFLLTFILPKSHFPTLSFPSSNKEKLILVNCTPWLNHPMQPGRQHYKPTRRTKQLLWKMDVGS</sequence>
<keyword evidence="3" id="KW-1185">Reference proteome</keyword>
<keyword evidence="1" id="KW-0472">Membrane</keyword>
<protein>
    <submittedName>
        <fullName evidence="2">Uncharacterized protein</fullName>
    </submittedName>
</protein>
<keyword evidence="1" id="KW-1133">Transmembrane helix</keyword>
<organism evidence="2 3">
    <name type="scientific">Lodderomyces elongisporus (strain ATCC 11503 / CBS 2605 / JCM 1781 / NBRC 1676 / NRRL YB-4239)</name>
    <name type="common">Yeast</name>
    <name type="synonym">Saccharomyces elongisporus</name>
    <dbReference type="NCBI Taxonomy" id="379508"/>
    <lineage>
        <taxon>Eukaryota</taxon>
        <taxon>Fungi</taxon>
        <taxon>Dikarya</taxon>
        <taxon>Ascomycota</taxon>
        <taxon>Saccharomycotina</taxon>
        <taxon>Pichiomycetes</taxon>
        <taxon>Debaryomycetaceae</taxon>
        <taxon>Candida/Lodderomyces clade</taxon>
        <taxon>Lodderomyces</taxon>
    </lineage>
</organism>
<gene>
    <name evidence="2" type="ORF">LELG_05194</name>
</gene>
<evidence type="ECO:0000313" key="3">
    <source>
        <dbReference type="Proteomes" id="UP000001996"/>
    </source>
</evidence>
<evidence type="ECO:0000313" key="2">
    <source>
        <dbReference type="EMBL" id="EDK47013.1"/>
    </source>
</evidence>
<dbReference type="Proteomes" id="UP000001996">
    <property type="component" value="Unassembled WGS sequence"/>
</dbReference>
<proteinExistence type="predicted"/>
<keyword evidence="1" id="KW-0812">Transmembrane</keyword>
<dbReference type="HOGENOM" id="CLU_1635710_0_0_1"/>